<comment type="caution">
    <text evidence="1">The sequence shown here is derived from an EMBL/GenBank/DDBJ whole genome shotgun (WGS) entry which is preliminary data.</text>
</comment>
<dbReference type="Proteomes" id="UP000736373">
    <property type="component" value="Unassembled WGS sequence"/>
</dbReference>
<accession>A0ABR7Q191</accession>
<reference evidence="1 2" key="1">
    <citation type="submission" date="2019-09" db="EMBL/GenBank/DDBJ databases">
        <title>Paraburkholderia podalyriae sp. nov., A South African Podalyria-associated rhizobium.</title>
        <authorList>
            <person name="Mavima L."/>
            <person name="Beukes C.W."/>
            <person name="Palmer M."/>
            <person name="De Meyer S.E."/>
            <person name="James E.K."/>
            <person name="Maluk M."/>
            <person name="Avontuur J.R."/>
            <person name="Chan W.Y."/>
            <person name="Venter S.N."/>
            <person name="Steenkamp E.T."/>
        </authorList>
    </citation>
    <scope>NUCLEOTIDE SEQUENCE [LARGE SCALE GENOMIC DNA]</scope>
    <source>
        <strain evidence="1 2">WC7.3b</strain>
    </source>
</reference>
<dbReference type="InterPro" id="IPR010710">
    <property type="entry name" value="DUF1289"/>
</dbReference>
<evidence type="ECO:0000313" key="1">
    <source>
        <dbReference type="EMBL" id="MBC8752268.1"/>
    </source>
</evidence>
<gene>
    <name evidence="1" type="ORF">F6X42_39340</name>
</gene>
<proteinExistence type="predicted"/>
<sequence length="48" mass="5535">MRLQKHGAPELRADRWRSSRKSPCIDVCALDGTTRRCLGCYTRDEIRG</sequence>
<evidence type="ECO:0000313" key="2">
    <source>
        <dbReference type="Proteomes" id="UP000736373"/>
    </source>
</evidence>
<keyword evidence="2" id="KW-1185">Reference proteome</keyword>
<dbReference type="EMBL" id="VZQQ01000090">
    <property type="protein sequence ID" value="MBC8752268.1"/>
    <property type="molecule type" value="Genomic_DNA"/>
</dbReference>
<dbReference type="Pfam" id="PF06945">
    <property type="entry name" value="DUF1289"/>
    <property type="match status" value="1"/>
</dbReference>
<name>A0ABR7Q191_9BURK</name>
<protein>
    <submittedName>
        <fullName evidence="1">DUF1289 domain-containing protein</fullName>
    </submittedName>
</protein>
<dbReference type="RefSeq" id="WP_187639139.1">
    <property type="nucleotide sequence ID" value="NZ_VZQQ01000090.1"/>
</dbReference>
<organism evidence="1 2">
    <name type="scientific">Paraburkholderia podalyriae</name>
    <dbReference type="NCBI Taxonomy" id="1938811"/>
    <lineage>
        <taxon>Bacteria</taxon>
        <taxon>Pseudomonadati</taxon>
        <taxon>Pseudomonadota</taxon>
        <taxon>Betaproteobacteria</taxon>
        <taxon>Burkholderiales</taxon>
        <taxon>Burkholderiaceae</taxon>
        <taxon>Paraburkholderia</taxon>
    </lineage>
</organism>